<evidence type="ECO:0000256" key="3">
    <source>
        <dbReference type="ARBA" id="ARBA00023002"/>
    </source>
</evidence>
<dbReference type="InterPro" id="IPR044148">
    <property type="entry name" value="ALDH_GabD1-like"/>
</dbReference>
<feature type="domain" description="Aldehyde dehydrogenase" evidence="4">
    <location>
        <begin position="4"/>
        <end position="452"/>
    </location>
</feature>
<dbReference type="Gene3D" id="3.40.309.10">
    <property type="entry name" value="Aldehyde Dehydrogenase, Chain A, domain 2"/>
    <property type="match status" value="1"/>
</dbReference>
<dbReference type="GO" id="GO:0004777">
    <property type="term" value="F:succinate-semialdehyde dehydrogenase (NAD+) activity"/>
    <property type="evidence" value="ECO:0007669"/>
    <property type="project" value="TreeGrafter"/>
</dbReference>
<organism evidence="5 6">
    <name type="scientific">Plebeiibacterium sediminum</name>
    <dbReference type="NCBI Taxonomy" id="2992112"/>
    <lineage>
        <taxon>Bacteria</taxon>
        <taxon>Pseudomonadati</taxon>
        <taxon>Bacteroidota</taxon>
        <taxon>Bacteroidia</taxon>
        <taxon>Marinilabiliales</taxon>
        <taxon>Marinilabiliaceae</taxon>
        <taxon>Plebeiibacterium</taxon>
    </lineage>
</organism>
<dbReference type="PANTHER" id="PTHR43217:SF1">
    <property type="entry name" value="SUCCINATE SEMIALDEHYDE DEHYDROGENASE [NAD(P)+] SAD"/>
    <property type="match status" value="1"/>
</dbReference>
<keyword evidence="3" id="KW-0560">Oxidoreductase</keyword>
<protein>
    <submittedName>
        <fullName evidence="5">NAD-dependent succinate-semialdehyde dehydrogenase</fullName>
    </submittedName>
</protein>
<evidence type="ECO:0000256" key="1">
    <source>
        <dbReference type="ARBA" id="ARBA00009986"/>
    </source>
</evidence>
<dbReference type="AlphaFoldDB" id="A0AAE3SG22"/>
<keyword evidence="2" id="KW-0521">NADP</keyword>
<comment type="caution">
    <text evidence="5">The sequence shown here is derived from an EMBL/GenBank/DDBJ whole genome shotgun (WGS) entry which is preliminary data.</text>
</comment>
<proteinExistence type="inferred from homology"/>
<dbReference type="InterPro" id="IPR047110">
    <property type="entry name" value="GABD/Sad-like"/>
</dbReference>
<dbReference type="InterPro" id="IPR016163">
    <property type="entry name" value="Ald_DH_C"/>
</dbReference>
<dbReference type="Proteomes" id="UP001209229">
    <property type="component" value="Unassembled WGS sequence"/>
</dbReference>
<gene>
    <name evidence="5" type="ORF">OM075_16305</name>
</gene>
<dbReference type="GO" id="GO:0004030">
    <property type="term" value="F:aldehyde dehydrogenase [NAD(P)+] activity"/>
    <property type="evidence" value="ECO:0007669"/>
    <property type="project" value="InterPro"/>
</dbReference>
<dbReference type="SUPFAM" id="SSF53720">
    <property type="entry name" value="ALDH-like"/>
    <property type="match status" value="1"/>
</dbReference>
<dbReference type="InterPro" id="IPR016161">
    <property type="entry name" value="Ald_DH/histidinol_DH"/>
</dbReference>
<dbReference type="FunFam" id="3.40.605.10:FF:000012">
    <property type="entry name" value="NAD-dependent succinate-semialdehyde dehydrogenase"/>
    <property type="match status" value="1"/>
</dbReference>
<name>A0AAE3SG22_9BACT</name>
<dbReference type="InterPro" id="IPR016160">
    <property type="entry name" value="Ald_DH_CS_CYS"/>
</dbReference>
<sequence length="455" mass="50582">MLLKSINPNSGEVVREYPEYQWEEIDNIIRSVDASFHSWKKTKLDYRIGKIKALAKLLDIKKEGLSFTISVEMGKPINESRAEIEKCIWVCNYYCDNIEQFLQNQYIKTEATESYVSQQPLGVILAIMPWNFPFWQVFRFAVPALLAGNTAVLKHASNVPGCSLAIENLFLEADFPDDIFRSVLATNTKVERMIANKRIKAITLTGSTKAGQAVAQTAGKYLKKSVLELGGSDPYIILNDANIPEAVDICVKGRLLNTGQSCIGAKRFIITEKVYDEFESLFVEKMMAAKIGDPFDENNQLGPLARGYIREDLLSQVNKSISKGAQLLCGGKFIETPGFFFPATVLSNVLPGQPAYSQELFGPVASLIKAKDENVAIQIANDTTFGLGAAIFTSDIEKAKYIAENEIEAGCCFVNDFVRSDPRLPFGGIKESGYGRELSMYGLQEFVNIKTIYIK</sequence>
<evidence type="ECO:0000313" key="6">
    <source>
        <dbReference type="Proteomes" id="UP001209229"/>
    </source>
</evidence>
<dbReference type="CDD" id="cd07100">
    <property type="entry name" value="ALDH_SSADH1_GabD1"/>
    <property type="match status" value="1"/>
</dbReference>
<dbReference type="PROSITE" id="PS00070">
    <property type="entry name" value="ALDEHYDE_DEHYDR_CYS"/>
    <property type="match status" value="1"/>
</dbReference>
<dbReference type="EMBL" id="JAPDPJ010000043">
    <property type="protein sequence ID" value="MCW3788040.1"/>
    <property type="molecule type" value="Genomic_DNA"/>
</dbReference>
<dbReference type="InterPro" id="IPR015590">
    <property type="entry name" value="Aldehyde_DH_dom"/>
</dbReference>
<reference evidence="5" key="1">
    <citation type="submission" date="2022-10" db="EMBL/GenBank/DDBJ databases">
        <authorList>
            <person name="Yu W.X."/>
        </authorList>
    </citation>
    <scope>NUCLEOTIDE SEQUENCE</scope>
    <source>
        <strain evidence="5">AAT</strain>
    </source>
</reference>
<comment type="similarity">
    <text evidence="1">Belongs to the aldehyde dehydrogenase family.</text>
</comment>
<dbReference type="Gene3D" id="3.40.605.10">
    <property type="entry name" value="Aldehyde Dehydrogenase, Chain A, domain 1"/>
    <property type="match status" value="1"/>
</dbReference>
<dbReference type="Pfam" id="PF00171">
    <property type="entry name" value="Aldedh"/>
    <property type="match status" value="1"/>
</dbReference>
<dbReference type="RefSeq" id="WP_301191601.1">
    <property type="nucleotide sequence ID" value="NZ_JAPDPJ010000043.1"/>
</dbReference>
<dbReference type="InterPro" id="IPR016162">
    <property type="entry name" value="Ald_DH_N"/>
</dbReference>
<evidence type="ECO:0000259" key="4">
    <source>
        <dbReference type="Pfam" id="PF00171"/>
    </source>
</evidence>
<evidence type="ECO:0000256" key="2">
    <source>
        <dbReference type="ARBA" id="ARBA00022857"/>
    </source>
</evidence>
<dbReference type="PANTHER" id="PTHR43217">
    <property type="entry name" value="SUCCINATE SEMIALDEHYDE DEHYDROGENASE [NAD(P)+] SAD"/>
    <property type="match status" value="1"/>
</dbReference>
<evidence type="ECO:0000313" key="5">
    <source>
        <dbReference type="EMBL" id="MCW3788040.1"/>
    </source>
</evidence>
<accession>A0AAE3SG22</accession>
<keyword evidence="6" id="KW-1185">Reference proteome</keyword>